<keyword evidence="3" id="KW-1185">Reference proteome</keyword>
<evidence type="ECO:0000256" key="1">
    <source>
        <dbReference type="SAM" id="SignalP"/>
    </source>
</evidence>
<feature type="chain" id="PRO_5014197612" evidence="1">
    <location>
        <begin position="20"/>
        <end position="199"/>
    </location>
</feature>
<comment type="caution">
    <text evidence="2">The sequence shown here is derived from an EMBL/GenBank/DDBJ whole genome shotgun (WGS) entry which is preliminary data.</text>
</comment>
<organism evidence="2 3">
    <name type="scientific">Rhizophagus irregularis</name>
    <dbReference type="NCBI Taxonomy" id="588596"/>
    <lineage>
        <taxon>Eukaryota</taxon>
        <taxon>Fungi</taxon>
        <taxon>Fungi incertae sedis</taxon>
        <taxon>Mucoromycota</taxon>
        <taxon>Glomeromycotina</taxon>
        <taxon>Glomeromycetes</taxon>
        <taxon>Glomerales</taxon>
        <taxon>Glomeraceae</taxon>
        <taxon>Rhizophagus</taxon>
    </lineage>
</organism>
<dbReference type="VEuPathDB" id="FungiDB:RhiirFUN_016616"/>
<feature type="signal peptide" evidence="1">
    <location>
        <begin position="1"/>
        <end position="19"/>
    </location>
</feature>
<evidence type="ECO:0000313" key="3">
    <source>
        <dbReference type="Proteomes" id="UP000234323"/>
    </source>
</evidence>
<name>A0A2I1GJL2_9GLOM</name>
<dbReference type="AlphaFoldDB" id="A0A2I1GJL2"/>
<gene>
    <name evidence="2" type="ORF">RhiirA4_461763</name>
</gene>
<dbReference type="Proteomes" id="UP000234323">
    <property type="component" value="Unassembled WGS sequence"/>
</dbReference>
<proteinExistence type="predicted"/>
<keyword evidence="1" id="KW-0732">Signal</keyword>
<dbReference type="VEuPathDB" id="FungiDB:RhiirA1_538379"/>
<accession>A0A2I1GJL2</accession>
<protein>
    <submittedName>
        <fullName evidence="2">Uncharacterized protein</fullName>
    </submittedName>
</protein>
<dbReference type="VEuPathDB" id="FungiDB:FUN_011815"/>
<dbReference type="EMBL" id="LLXI01000485">
    <property type="protein sequence ID" value="PKY46794.1"/>
    <property type="molecule type" value="Genomic_DNA"/>
</dbReference>
<evidence type="ECO:0000313" key="2">
    <source>
        <dbReference type="EMBL" id="PKY46794.1"/>
    </source>
</evidence>
<sequence length="199" mass="21182">MKLLIFALFLSSLVISVFSQEQPVDLGAVTVPYKAAKVPPNNGTWKFCSDTSTKYVSYSVRIVPDSTPITPGFGIATPGKVQSTLGVGKGISAQLESPSGFSFIDSLSCHEKIVTVCDQDTGNIPIGTAAKYCLSVTNPFSNPQTINVAFSGSDTVFEKGGFTSPNKSGGNNKPFSSASIIKIYDLNIQNNQLKLRDDD</sequence>
<reference evidence="2 3" key="1">
    <citation type="submission" date="2015-10" db="EMBL/GenBank/DDBJ databases">
        <title>Genome analyses suggest a sexual origin of heterokaryosis in a supposedly ancient asexual fungus.</title>
        <authorList>
            <person name="Ropars J."/>
            <person name="Sedzielewska K."/>
            <person name="Noel J."/>
            <person name="Charron P."/>
            <person name="Farinelli L."/>
            <person name="Marton T."/>
            <person name="Kruger M."/>
            <person name="Pelin A."/>
            <person name="Brachmann A."/>
            <person name="Corradi N."/>
        </authorList>
    </citation>
    <scope>NUCLEOTIDE SEQUENCE [LARGE SCALE GENOMIC DNA]</scope>
    <source>
        <strain evidence="2 3">A4</strain>
    </source>
</reference>